<comment type="caution">
    <text evidence="1">The sequence shown here is derived from an EMBL/GenBank/DDBJ whole genome shotgun (WGS) entry which is preliminary data.</text>
</comment>
<accession>X0Y2A0</accession>
<proteinExistence type="predicted"/>
<name>X0Y2A0_9ZZZZ</name>
<reference evidence="1" key="1">
    <citation type="journal article" date="2014" name="Front. Microbiol.">
        <title>High frequency of phylogenetically diverse reductive dehalogenase-homologous genes in deep subseafloor sedimentary metagenomes.</title>
        <authorList>
            <person name="Kawai M."/>
            <person name="Futagami T."/>
            <person name="Toyoda A."/>
            <person name="Takaki Y."/>
            <person name="Nishi S."/>
            <person name="Hori S."/>
            <person name="Arai W."/>
            <person name="Tsubouchi T."/>
            <person name="Morono Y."/>
            <person name="Uchiyama I."/>
            <person name="Ito T."/>
            <person name="Fujiyama A."/>
            <person name="Inagaki F."/>
            <person name="Takami H."/>
        </authorList>
    </citation>
    <scope>NUCLEOTIDE SEQUENCE</scope>
    <source>
        <strain evidence="1">Expedition CK06-06</strain>
    </source>
</reference>
<dbReference type="AlphaFoldDB" id="X0Y2A0"/>
<evidence type="ECO:0008006" key="2">
    <source>
        <dbReference type="Google" id="ProtNLM"/>
    </source>
</evidence>
<sequence>LAVYQDAKLALIEDQHGNKPFTPDFTAKLKMQGFEGKYGSTVIAIKYRYTDLVDMGYKDYPTGYLWRYGVEAQYNFHMGTERWGAAPFVGFGIMKRASTRAQNSWEFGGELTYKITNWFSVGAEGVMMERPELGKYVFNGSLGIQFNINTDYGTKQAKKGSRF</sequence>
<dbReference type="EMBL" id="BARS01042400">
    <property type="protein sequence ID" value="GAG41477.1"/>
    <property type="molecule type" value="Genomic_DNA"/>
</dbReference>
<protein>
    <recommendedName>
        <fullName evidence="2">Outer membrane protein beta-barrel domain-containing protein</fullName>
    </recommendedName>
</protein>
<evidence type="ECO:0000313" key="1">
    <source>
        <dbReference type="EMBL" id="GAG41477.1"/>
    </source>
</evidence>
<feature type="non-terminal residue" evidence="1">
    <location>
        <position position="1"/>
    </location>
</feature>
<organism evidence="1">
    <name type="scientific">marine sediment metagenome</name>
    <dbReference type="NCBI Taxonomy" id="412755"/>
    <lineage>
        <taxon>unclassified sequences</taxon>
        <taxon>metagenomes</taxon>
        <taxon>ecological metagenomes</taxon>
    </lineage>
</organism>
<gene>
    <name evidence="1" type="ORF">S01H1_64335</name>
</gene>